<evidence type="ECO:0000256" key="5">
    <source>
        <dbReference type="ARBA" id="ARBA00022840"/>
    </source>
</evidence>
<evidence type="ECO:0000256" key="3">
    <source>
        <dbReference type="ARBA" id="ARBA00022598"/>
    </source>
</evidence>
<keyword evidence="3" id="KW-0436">Ligase</keyword>
<dbReference type="PANTHER" id="PTHR11451">
    <property type="entry name" value="THREONINE-TRNA LIGASE"/>
    <property type="match status" value="1"/>
</dbReference>
<dbReference type="GO" id="GO:0006435">
    <property type="term" value="P:threonyl-tRNA aminoacylation"/>
    <property type="evidence" value="ECO:0007669"/>
    <property type="project" value="TreeGrafter"/>
</dbReference>
<keyword evidence="5" id="KW-0067">ATP-binding</keyword>
<dbReference type="SMART" id="SM00863">
    <property type="entry name" value="tRNA_SAD"/>
    <property type="match status" value="1"/>
</dbReference>
<evidence type="ECO:0000256" key="4">
    <source>
        <dbReference type="ARBA" id="ARBA00022741"/>
    </source>
</evidence>
<evidence type="ECO:0000313" key="13">
    <source>
        <dbReference type="Proteomes" id="UP001195483"/>
    </source>
</evidence>
<keyword evidence="10" id="KW-0732">Signal</keyword>
<comment type="catalytic activity">
    <reaction evidence="9">
        <text>tRNA(Thr) + L-threonine + ATP = L-threonyl-tRNA(Thr) + AMP + diphosphate + H(+)</text>
        <dbReference type="Rhea" id="RHEA:24624"/>
        <dbReference type="Rhea" id="RHEA-COMP:9670"/>
        <dbReference type="Rhea" id="RHEA-COMP:9704"/>
        <dbReference type="ChEBI" id="CHEBI:15378"/>
        <dbReference type="ChEBI" id="CHEBI:30616"/>
        <dbReference type="ChEBI" id="CHEBI:33019"/>
        <dbReference type="ChEBI" id="CHEBI:57926"/>
        <dbReference type="ChEBI" id="CHEBI:78442"/>
        <dbReference type="ChEBI" id="CHEBI:78534"/>
        <dbReference type="ChEBI" id="CHEBI:456215"/>
        <dbReference type="EC" id="6.1.1.3"/>
    </reaction>
</comment>
<name>A0AAE0S303_9BIVA</name>
<comment type="caution">
    <text evidence="12">The sequence shown here is derived from an EMBL/GenBank/DDBJ whole genome shotgun (WGS) entry which is preliminary data.</text>
</comment>
<dbReference type="SUPFAM" id="SSF55186">
    <property type="entry name" value="ThrRS/AlaRS common domain"/>
    <property type="match status" value="1"/>
</dbReference>
<dbReference type="AlphaFoldDB" id="A0AAE0S303"/>
<protein>
    <recommendedName>
        <fullName evidence="2">threonine--tRNA ligase</fullName>
        <ecNumber evidence="2">6.1.1.3</ecNumber>
    </recommendedName>
    <alternativeName>
        <fullName evidence="8">Threonyl-tRNA synthetase</fullName>
    </alternativeName>
</protein>
<reference evidence="12" key="3">
    <citation type="submission" date="2023-05" db="EMBL/GenBank/DDBJ databases">
        <authorList>
            <person name="Smith C.H."/>
        </authorList>
    </citation>
    <scope>NUCLEOTIDE SEQUENCE</scope>
    <source>
        <strain evidence="12">CHS0354</strain>
        <tissue evidence="12">Mantle</tissue>
    </source>
</reference>
<evidence type="ECO:0000256" key="2">
    <source>
        <dbReference type="ARBA" id="ARBA00013163"/>
    </source>
</evidence>
<evidence type="ECO:0000256" key="9">
    <source>
        <dbReference type="ARBA" id="ARBA00049515"/>
    </source>
</evidence>
<evidence type="ECO:0000256" key="8">
    <source>
        <dbReference type="ARBA" id="ARBA00031900"/>
    </source>
</evidence>
<dbReference type="Proteomes" id="UP001195483">
    <property type="component" value="Unassembled WGS sequence"/>
</dbReference>
<keyword evidence="7" id="KW-0030">Aminoacyl-tRNA synthetase</keyword>
<dbReference type="GO" id="GO:0005524">
    <property type="term" value="F:ATP binding"/>
    <property type="evidence" value="ECO:0007669"/>
    <property type="project" value="UniProtKB-KW"/>
</dbReference>
<reference evidence="12" key="1">
    <citation type="journal article" date="2021" name="Genome Biol. Evol.">
        <title>A High-Quality Reference Genome for a Parasitic Bivalve with Doubly Uniparental Inheritance (Bivalvia: Unionida).</title>
        <authorList>
            <person name="Smith C.H."/>
        </authorList>
    </citation>
    <scope>NUCLEOTIDE SEQUENCE</scope>
    <source>
        <strain evidence="12">CHS0354</strain>
    </source>
</reference>
<keyword evidence="13" id="KW-1185">Reference proteome</keyword>
<dbReference type="Pfam" id="PF07973">
    <property type="entry name" value="tRNA_SAD"/>
    <property type="match status" value="1"/>
</dbReference>
<dbReference type="InterPro" id="IPR012947">
    <property type="entry name" value="tRNA_SAD"/>
</dbReference>
<sequence>MKTRSPFGIILLWLLTATAIYAQTNTPTALQESKTIAPEASRIYLKNGESIEGKLIKVNEDSITIESNKNYGILTIPKRDILLIEFRHTEVKLNRRYGLGYISKTYIISAVENTLNYNVNMISLKTYFSDDSFALQWYGGYGSATVTVLDRTRSGCTDRTQTGCTIKRNYNVFQAGLRGAFTAQKQQNALLYYGLGAGIISLTNDAENVNESGGAFSLFVGAELFLNEIPNFGFSGEIALDYISTPSVSRTDINVSPIPTFSSGISGTQLIAERAELKNRSAEIVGLRINGKSRDVSTPLQNGDTVETLTFNDADGQYMFWHTSAHVLAQAILRHYPDARPTIGPPIENGFYYDFADLIFSEEDFEKIEREIDNILKENYLTERIDYRDKSEALKIFQSNPYKKELIESFDEGLSAYRQGEFLDLCRGPHIPSVGMIKAFKILKTSGAYWRQIRKMHS</sequence>
<proteinExistence type="inferred from homology"/>
<feature type="chain" id="PRO_5042171960" description="threonine--tRNA ligase" evidence="10">
    <location>
        <begin position="23"/>
        <end position="458"/>
    </location>
</feature>
<evidence type="ECO:0000256" key="1">
    <source>
        <dbReference type="ARBA" id="ARBA00008226"/>
    </source>
</evidence>
<keyword evidence="4" id="KW-0547">Nucleotide-binding</keyword>
<dbReference type="EC" id="6.1.1.3" evidence="2"/>
<feature type="domain" description="Threonyl/alanyl tRNA synthetase SAD" evidence="11">
    <location>
        <begin position="414"/>
        <end position="457"/>
    </location>
</feature>
<reference evidence="12" key="2">
    <citation type="journal article" date="2021" name="Genome Biol. Evol.">
        <title>Developing a high-quality reference genome for a parasitic bivalve with doubly uniparental inheritance (Bivalvia: Unionida).</title>
        <authorList>
            <person name="Smith C.H."/>
        </authorList>
    </citation>
    <scope>NUCLEOTIDE SEQUENCE</scope>
    <source>
        <strain evidence="12">CHS0354</strain>
        <tissue evidence="12">Mantle</tissue>
    </source>
</reference>
<evidence type="ECO:0000256" key="6">
    <source>
        <dbReference type="ARBA" id="ARBA00022917"/>
    </source>
</evidence>
<evidence type="ECO:0000259" key="11">
    <source>
        <dbReference type="SMART" id="SM00863"/>
    </source>
</evidence>
<gene>
    <name evidence="12" type="ORF">CHS0354_035218</name>
</gene>
<evidence type="ECO:0000256" key="7">
    <source>
        <dbReference type="ARBA" id="ARBA00023146"/>
    </source>
</evidence>
<dbReference type="GO" id="GO:0004829">
    <property type="term" value="F:threonine-tRNA ligase activity"/>
    <property type="evidence" value="ECO:0007669"/>
    <property type="project" value="UniProtKB-EC"/>
</dbReference>
<organism evidence="12 13">
    <name type="scientific">Potamilus streckersoni</name>
    <dbReference type="NCBI Taxonomy" id="2493646"/>
    <lineage>
        <taxon>Eukaryota</taxon>
        <taxon>Metazoa</taxon>
        <taxon>Spiralia</taxon>
        <taxon>Lophotrochozoa</taxon>
        <taxon>Mollusca</taxon>
        <taxon>Bivalvia</taxon>
        <taxon>Autobranchia</taxon>
        <taxon>Heteroconchia</taxon>
        <taxon>Palaeoheterodonta</taxon>
        <taxon>Unionida</taxon>
        <taxon>Unionoidea</taxon>
        <taxon>Unionidae</taxon>
        <taxon>Ambleminae</taxon>
        <taxon>Lampsilini</taxon>
        <taxon>Potamilus</taxon>
    </lineage>
</organism>
<comment type="similarity">
    <text evidence="1">Belongs to the class-II aminoacyl-tRNA synthetase family.</text>
</comment>
<dbReference type="PANTHER" id="PTHR11451:SF44">
    <property type="entry name" value="THREONINE--TRNA LIGASE, CHLOROPLASTIC_MITOCHONDRIAL 2"/>
    <property type="match status" value="1"/>
</dbReference>
<dbReference type="FunFam" id="3.30.980.10:FF:000005">
    <property type="entry name" value="Threonyl-tRNA synthetase, mitochondrial"/>
    <property type="match status" value="1"/>
</dbReference>
<evidence type="ECO:0000313" key="12">
    <source>
        <dbReference type="EMBL" id="KAK3584138.1"/>
    </source>
</evidence>
<dbReference type="EMBL" id="JAEAOA010002069">
    <property type="protein sequence ID" value="KAK3584138.1"/>
    <property type="molecule type" value="Genomic_DNA"/>
</dbReference>
<dbReference type="InterPro" id="IPR018163">
    <property type="entry name" value="Thr/Ala-tRNA-synth_IIc_edit"/>
</dbReference>
<accession>A0AAE0S303</accession>
<dbReference type="Gene3D" id="3.30.980.10">
    <property type="entry name" value="Threonyl-trna Synthetase, Chain A, domain 2"/>
    <property type="match status" value="1"/>
</dbReference>
<evidence type="ECO:0000256" key="10">
    <source>
        <dbReference type="SAM" id="SignalP"/>
    </source>
</evidence>
<keyword evidence="6" id="KW-0648">Protein biosynthesis</keyword>
<dbReference type="Gene3D" id="3.30.54.20">
    <property type="match status" value="1"/>
</dbReference>
<feature type="signal peptide" evidence="10">
    <location>
        <begin position="1"/>
        <end position="22"/>
    </location>
</feature>